<dbReference type="AlphaFoldDB" id="A0A0S2F734"/>
<gene>
    <name evidence="1" type="ORF">LA76x_1191</name>
</gene>
<proteinExistence type="predicted"/>
<keyword evidence="2" id="KW-1185">Reference proteome</keyword>
<accession>A0A0S2F734</accession>
<reference evidence="1 2" key="1">
    <citation type="journal article" date="2015" name="BMC Genomics">
        <title>Comparative genomics and metabolic profiling of the genus Lysobacter.</title>
        <authorList>
            <person name="de Bruijn I."/>
            <person name="Cheng X."/>
            <person name="de Jager V."/>
            <person name="Exposito R.G."/>
            <person name="Watrous J."/>
            <person name="Patel N."/>
            <person name="Postma J."/>
            <person name="Dorrestein P.C."/>
            <person name="Kobayashi D."/>
            <person name="Raaijmakers J.M."/>
        </authorList>
    </citation>
    <scope>NUCLEOTIDE SEQUENCE [LARGE SCALE GENOMIC DNA]</scope>
    <source>
        <strain evidence="1 2">76</strain>
    </source>
</reference>
<protein>
    <submittedName>
        <fullName evidence="1">Uncharacterized protein</fullName>
    </submittedName>
</protein>
<sequence>MATGYRATLELLPDSIDLDDFGVPINRQFEIRDLPGVYILGFDNLYDHRSRYLRGIRFDAARLADILAARPSAAH</sequence>
<dbReference type="Proteomes" id="UP000060787">
    <property type="component" value="Chromosome"/>
</dbReference>
<name>A0A0S2F734_LYSAN</name>
<evidence type="ECO:0000313" key="2">
    <source>
        <dbReference type="Proteomes" id="UP000060787"/>
    </source>
</evidence>
<dbReference type="KEGG" id="lab:LA76x_1191"/>
<dbReference type="PATRIC" id="fig|84531.8.peg.1217"/>
<dbReference type="EMBL" id="CP011129">
    <property type="protein sequence ID" value="ALN79350.1"/>
    <property type="molecule type" value="Genomic_DNA"/>
</dbReference>
<organism evidence="1 2">
    <name type="scientific">Lysobacter antibioticus</name>
    <dbReference type="NCBI Taxonomy" id="84531"/>
    <lineage>
        <taxon>Bacteria</taxon>
        <taxon>Pseudomonadati</taxon>
        <taxon>Pseudomonadota</taxon>
        <taxon>Gammaproteobacteria</taxon>
        <taxon>Lysobacterales</taxon>
        <taxon>Lysobacteraceae</taxon>
        <taxon>Lysobacter</taxon>
    </lineage>
</organism>
<evidence type="ECO:0000313" key="1">
    <source>
        <dbReference type="EMBL" id="ALN79350.1"/>
    </source>
</evidence>